<reference evidence="3" key="1">
    <citation type="journal article" date="2014" name="Environ. Microbiol.">
        <title>Comparative genomics of the marine bacterial genus Glaciecola reveals the high degree of genomic diversity and genomic characteristic for cold adaptation.</title>
        <authorList>
            <person name="Qin Q.L."/>
            <person name="Xie B.B."/>
            <person name="Yu Y."/>
            <person name="Shu Y.L."/>
            <person name="Rong J.C."/>
            <person name="Zhang Y.J."/>
            <person name="Zhao D.L."/>
            <person name="Chen X.L."/>
            <person name="Zhang X.Y."/>
            <person name="Chen B."/>
            <person name="Zhou B.C."/>
            <person name="Zhang Y.Z."/>
        </authorList>
    </citation>
    <scope>NUCLEOTIDE SEQUENCE [LARGE SCALE GENOMIC DNA]</scope>
    <source>
        <strain evidence="3">ACAM 615</strain>
    </source>
</reference>
<gene>
    <name evidence="2" type="ORF">GPAL_3485</name>
</gene>
<evidence type="ECO:0008006" key="4">
    <source>
        <dbReference type="Google" id="ProtNLM"/>
    </source>
</evidence>
<dbReference type="OrthoDB" id="7432930at2"/>
<dbReference type="Gene3D" id="3.10.450.50">
    <property type="match status" value="1"/>
</dbReference>
<protein>
    <recommendedName>
        <fullName evidence="4">DUF4440 domain-containing protein</fullName>
    </recommendedName>
</protein>
<name>K6ZN85_9ALTE</name>
<dbReference type="InterPro" id="IPR032710">
    <property type="entry name" value="NTF2-like_dom_sf"/>
</dbReference>
<keyword evidence="1" id="KW-0732">Signal</keyword>
<feature type="chain" id="PRO_5003898510" description="DUF4440 domain-containing protein" evidence="1">
    <location>
        <begin position="21"/>
        <end position="153"/>
    </location>
</feature>
<comment type="caution">
    <text evidence="2">The sequence shown here is derived from an EMBL/GenBank/DDBJ whole genome shotgun (WGS) entry which is preliminary data.</text>
</comment>
<sequence>MQLIRLCFVTLLVFVFSAQAQQPSWNEAQMEVWDIVQKSWVDDAAENGNWPKDYVHENYVSWGADSGGPSYKASTIKWSRYSDESSSTLIYENSPASITVVGDTAVVNYYSTTVMTDSEAKRERSVTRISEVLIRDGKKWMFLSGSNFEPKMN</sequence>
<organism evidence="2 3">
    <name type="scientific">Brumicola pallidula DSM 14239 = ACAM 615</name>
    <dbReference type="NCBI Taxonomy" id="1121922"/>
    <lineage>
        <taxon>Bacteria</taxon>
        <taxon>Pseudomonadati</taxon>
        <taxon>Pseudomonadota</taxon>
        <taxon>Gammaproteobacteria</taxon>
        <taxon>Alteromonadales</taxon>
        <taxon>Alteromonadaceae</taxon>
        <taxon>Brumicola</taxon>
    </lineage>
</organism>
<dbReference type="RefSeq" id="WP_006014260.1">
    <property type="nucleotide sequence ID" value="NZ_BAEQ01000055.1"/>
</dbReference>
<evidence type="ECO:0000313" key="3">
    <source>
        <dbReference type="Proteomes" id="UP000006251"/>
    </source>
</evidence>
<proteinExistence type="predicted"/>
<dbReference type="SUPFAM" id="SSF54427">
    <property type="entry name" value="NTF2-like"/>
    <property type="match status" value="1"/>
</dbReference>
<keyword evidence="3" id="KW-1185">Reference proteome</keyword>
<evidence type="ECO:0000313" key="2">
    <source>
        <dbReference type="EMBL" id="GAC30333.1"/>
    </source>
</evidence>
<evidence type="ECO:0000256" key="1">
    <source>
        <dbReference type="SAM" id="SignalP"/>
    </source>
</evidence>
<dbReference type="EMBL" id="BAEQ01000055">
    <property type="protein sequence ID" value="GAC30333.1"/>
    <property type="molecule type" value="Genomic_DNA"/>
</dbReference>
<accession>K6ZN85</accession>
<dbReference type="Proteomes" id="UP000006251">
    <property type="component" value="Unassembled WGS sequence"/>
</dbReference>
<dbReference type="AlphaFoldDB" id="K6ZN85"/>
<feature type="signal peptide" evidence="1">
    <location>
        <begin position="1"/>
        <end position="20"/>
    </location>
</feature>